<dbReference type="AlphaFoldDB" id="A0AB73T4R9"/>
<dbReference type="RefSeq" id="WP_257497611.1">
    <property type="nucleotide sequence ID" value="NZ_JANKBI010000003.1"/>
</dbReference>
<keyword evidence="2" id="KW-0808">Transferase</keyword>
<dbReference type="InterPro" id="IPR007345">
    <property type="entry name" value="Polysacch_pyruvyl_Trfase"/>
</dbReference>
<gene>
    <name evidence="2" type="ORF">C7383_105209</name>
</gene>
<accession>A0AB73T4R9</accession>
<evidence type="ECO:0000313" key="2">
    <source>
        <dbReference type="EMBL" id="PWJ76173.1"/>
    </source>
</evidence>
<dbReference type="EMBL" id="QGGY01000005">
    <property type="protein sequence ID" value="PWJ76173.1"/>
    <property type="molecule type" value="Genomic_DNA"/>
</dbReference>
<evidence type="ECO:0000313" key="3">
    <source>
        <dbReference type="Proteomes" id="UP000245412"/>
    </source>
</evidence>
<keyword evidence="3" id="KW-1185">Reference proteome</keyword>
<reference evidence="2 3" key="1">
    <citation type="submission" date="2018-05" db="EMBL/GenBank/DDBJ databases">
        <authorList>
            <person name="Goeker M."/>
            <person name="Huntemann M."/>
            <person name="Clum A."/>
            <person name="Pillay M."/>
            <person name="Palaniappan K."/>
            <person name="Varghese N."/>
            <person name="Mikhailova N."/>
            <person name="Stamatis D."/>
            <person name="Reddy T."/>
            <person name="Daum C."/>
            <person name="Shapiro N."/>
            <person name="Ivanova N."/>
            <person name="Kyrpides N."/>
            <person name="Woyke T."/>
        </authorList>
    </citation>
    <scope>NUCLEOTIDE SEQUENCE [LARGE SCALE GENOMIC DNA]</scope>
    <source>
        <strain evidence="2 3">DSM 26524</strain>
    </source>
</reference>
<dbReference type="Proteomes" id="UP000245412">
    <property type="component" value="Unassembled WGS sequence"/>
</dbReference>
<organism evidence="2 3">
    <name type="scientific">Murimonas intestini</name>
    <dbReference type="NCBI Taxonomy" id="1337051"/>
    <lineage>
        <taxon>Bacteria</taxon>
        <taxon>Bacillati</taxon>
        <taxon>Bacillota</taxon>
        <taxon>Clostridia</taxon>
        <taxon>Lachnospirales</taxon>
        <taxon>Lachnospiraceae</taxon>
        <taxon>Murimonas</taxon>
    </lineage>
</organism>
<comment type="caution">
    <text evidence="2">The sequence shown here is derived from an EMBL/GenBank/DDBJ whole genome shotgun (WGS) entry which is preliminary data.</text>
</comment>
<dbReference type="GO" id="GO:0016740">
    <property type="term" value="F:transferase activity"/>
    <property type="evidence" value="ECO:0007669"/>
    <property type="project" value="UniProtKB-KW"/>
</dbReference>
<dbReference type="Pfam" id="PF04230">
    <property type="entry name" value="PS_pyruv_trans"/>
    <property type="match status" value="1"/>
</dbReference>
<protein>
    <submittedName>
        <fullName evidence="2">Polysaccharide pyruvyl transferase</fullName>
    </submittedName>
</protein>
<proteinExistence type="predicted"/>
<evidence type="ECO:0000259" key="1">
    <source>
        <dbReference type="Pfam" id="PF04230"/>
    </source>
</evidence>
<sequence>MTDDKSKVAVITEYYKSTNYGGNLQAYALARYITDNIAPAFQICYSRPSTSFRSKLKATNGIINKLLLIYSRVKDNHKVTNTIRKVIKNTFKQDKFRMIDARKRKVIAFGEENTPHTSGVYNDAQLHDYKSSITSKSSSELESFTTFITGSDQVWRTLEKKPYFLTFVPECKTKLSYAASVSKKELDIKEKAFFKKALVDFDSVSVREYTDVALIREVYGKDIKWVVDPVFLLQQEEWEKICSPRQVKEKYIFCYFLGDEVKPRKLAQEYAKRHGLKILYMPYLTNEFPFYDLLNHENEEKLFDVGVEDFLSLISYSEAIFTDSFHTAAFSGIFKKNYYVFDRTVRISMNSRLISLLDLFETQERFCDTKEKVTIEYLESLNEIDYSRSLTKLSCMIEESKEWLKKNIK</sequence>
<name>A0AB73T4R9_9FIRM</name>
<feature type="domain" description="Polysaccharide pyruvyl transferase" evidence="1">
    <location>
        <begin position="19"/>
        <end position="340"/>
    </location>
</feature>